<protein>
    <submittedName>
        <fullName evidence="5">Putative methyltransferase</fullName>
    </submittedName>
</protein>
<keyword evidence="3" id="KW-0808">Transferase</keyword>
<evidence type="ECO:0000256" key="1">
    <source>
        <dbReference type="ARBA" id="ARBA00008361"/>
    </source>
</evidence>
<organism evidence="5 6">
    <name type="scientific">Actinocatenispora thailandica</name>
    <dbReference type="NCBI Taxonomy" id="227318"/>
    <lineage>
        <taxon>Bacteria</taxon>
        <taxon>Bacillati</taxon>
        <taxon>Actinomycetota</taxon>
        <taxon>Actinomycetes</taxon>
        <taxon>Micromonosporales</taxon>
        <taxon>Micromonosporaceae</taxon>
        <taxon>Actinocatenispora</taxon>
    </lineage>
</organism>
<evidence type="ECO:0000259" key="4">
    <source>
        <dbReference type="Pfam" id="PF08241"/>
    </source>
</evidence>
<dbReference type="PANTHER" id="PTHR44942:SF4">
    <property type="entry name" value="METHYLTRANSFERASE TYPE 11 DOMAIN-CONTAINING PROTEIN"/>
    <property type="match status" value="1"/>
</dbReference>
<dbReference type="PANTHER" id="PTHR44942">
    <property type="entry name" value="METHYLTRANSF_11 DOMAIN-CONTAINING PROTEIN"/>
    <property type="match status" value="1"/>
</dbReference>
<dbReference type="AlphaFoldDB" id="A0A7R7DUJ4"/>
<evidence type="ECO:0000313" key="6">
    <source>
        <dbReference type="Proteomes" id="UP000611640"/>
    </source>
</evidence>
<sequence>MVVHHAGSVAAMEPEIRDSHRLSFGPAADLYDEVRPTYPAAAIGWMVGPAPRRVVDLGAGTGIFTRQLVAAGHQVIAVEPDPGMRARLASRVPGAATPAGSAESVPVPDASVDAVVAAQSYHWFDPAVAHPEIARVLVPGGVFAPIWNHRDTGVDWVAQLSGIVGGEDVIPPELPDELFGPVQRADFRHEVPSSPDLLVALISSRSHYLTAAPAERDRLEREVRQLCATHPDLRGRDRFPMPYLTSAFRAARR</sequence>
<accession>A0A7R7DUJ4</accession>
<dbReference type="EMBL" id="AP023355">
    <property type="protein sequence ID" value="BCJ38115.1"/>
    <property type="molecule type" value="Genomic_DNA"/>
</dbReference>
<dbReference type="InterPro" id="IPR051052">
    <property type="entry name" value="Diverse_substrate_MTase"/>
</dbReference>
<dbReference type="InterPro" id="IPR013216">
    <property type="entry name" value="Methyltransf_11"/>
</dbReference>
<keyword evidence="6" id="KW-1185">Reference proteome</keyword>
<proteinExistence type="inferred from homology"/>
<evidence type="ECO:0000256" key="3">
    <source>
        <dbReference type="ARBA" id="ARBA00022679"/>
    </source>
</evidence>
<dbReference type="GO" id="GO:0000179">
    <property type="term" value="F:rRNA (adenine-N6,N6-)-dimethyltransferase activity"/>
    <property type="evidence" value="ECO:0007669"/>
    <property type="project" value="InterPro"/>
</dbReference>
<dbReference type="Pfam" id="PF08241">
    <property type="entry name" value="Methyltransf_11"/>
    <property type="match status" value="1"/>
</dbReference>
<dbReference type="PROSITE" id="PS01131">
    <property type="entry name" value="RRNA_A_DIMETH"/>
    <property type="match status" value="1"/>
</dbReference>
<dbReference type="InterPro" id="IPR020596">
    <property type="entry name" value="rRNA_Ade_Mease_Trfase_CS"/>
</dbReference>
<dbReference type="KEGG" id="atl:Athai_56180"/>
<dbReference type="CDD" id="cd02440">
    <property type="entry name" value="AdoMet_MTases"/>
    <property type="match status" value="1"/>
</dbReference>
<gene>
    <name evidence="5" type="ORF">Athai_56180</name>
</gene>
<keyword evidence="2 5" id="KW-0489">Methyltransferase</keyword>
<dbReference type="Proteomes" id="UP000611640">
    <property type="component" value="Chromosome"/>
</dbReference>
<reference evidence="5 6" key="1">
    <citation type="submission" date="2020-08" db="EMBL/GenBank/DDBJ databases">
        <title>Whole genome shotgun sequence of Actinocatenispora thailandica NBRC 105041.</title>
        <authorList>
            <person name="Komaki H."/>
            <person name="Tamura T."/>
        </authorList>
    </citation>
    <scope>NUCLEOTIDE SEQUENCE [LARGE SCALE GENOMIC DNA]</scope>
    <source>
        <strain evidence="5 6">NBRC 105041</strain>
    </source>
</reference>
<dbReference type="SUPFAM" id="SSF53335">
    <property type="entry name" value="S-adenosyl-L-methionine-dependent methyltransferases"/>
    <property type="match status" value="1"/>
</dbReference>
<evidence type="ECO:0000313" key="5">
    <source>
        <dbReference type="EMBL" id="BCJ38115.1"/>
    </source>
</evidence>
<feature type="domain" description="Methyltransferase type 11" evidence="4">
    <location>
        <begin position="55"/>
        <end position="143"/>
    </location>
</feature>
<dbReference type="InterPro" id="IPR029063">
    <property type="entry name" value="SAM-dependent_MTases_sf"/>
</dbReference>
<dbReference type="Gene3D" id="3.40.50.150">
    <property type="entry name" value="Vaccinia Virus protein VP39"/>
    <property type="match status" value="1"/>
</dbReference>
<name>A0A7R7DUJ4_9ACTN</name>
<evidence type="ECO:0000256" key="2">
    <source>
        <dbReference type="ARBA" id="ARBA00022603"/>
    </source>
</evidence>
<comment type="similarity">
    <text evidence="1">Belongs to the methyltransferase superfamily.</text>
</comment>